<dbReference type="UniPathway" id="UPA00219"/>
<dbReference type="GO" id="GO:0005737">
    <property type="term" value="C:cytoplasm"/>
    <property type="evidence" value="ECO:0007669"/>
    <property type="project" value="UniProtKB-SubCell"/>
</dbReference>
<evidence type="ECO:0000256" key="2">
    <source>
        <dbReference type="ARBA" id="ARBA00004752"/>
    </source>
</evidence>
<dbReference type="GO" id="GO:0009252">
    <property type="term" value="P:peptidoglycan biosynthetic process"/>
    <property type="evidence" value="ECO:0007669"/>
    <property type="project" value="UniProtKB-UniRule"/>
</dbReference>
<dbReference type="InterPro" id="IPR036615">
    <property type="entry name" value="Mur_ligase_C_dom_sf"/>
</dbReference>
<dbReference type="SUPFAM" id="SSF53244">
    <property type="entry name" value="MurD-like peptide ligases, peptide-binding domain"/>
    <property type="match status" value="1"/>
</dbReference>
<evidence type="ECO:0000259" key="17">
    <source>
        <dbReference type="Pfam" id="PF08245"/>
    </source>
</evidence>
<dbReference type="Gene3D" id="3.90.190.20">
    <property type="entry name" value="Mur ligase, C-terminal domain"/>
    <property type="match status" value="1"/>
</dbReference>
<evidence type="ECO:0000259" key="16">
    <source>
        <dbReference type="Pfam" id="PF02875"/>
    </source>
</evidence>
<evidence type="ECO:0000256" key="3">
    <source>
        <dbReference type="ARBA" id="ARBA00012211"/>
    </source>
</evidence>
<evidence type="ECO:0000256" key="10">
    <source>
        <dbReference type="ARBA" id="ARBA00022984"/>
    </source>
</evidence>
<keyword evidence="12 14" id="KW-0961">Cell wall biogenesis/degradation</keyword>
<dbReference type="Proteomes" id="UP000186400">
    <property type="component" value="Unassembled WGS sequence"/>
</dbReference>
<keyword evidence="6 14" id="KW-0132">Cell division</keyword>
<evidence type="ECO:0000256" key="11">
    <source>
        <dbReference type="ARBA" id="ARBA00023306"/>
    </source>
</evidence>
<evidence type="ECO:0000256" key="13">
    <source>
        <dbReference type="ARBA" id="ARBA00047833"/>
    </source>
</evidence>
<organism evidence="18 19">
    <name type="scientific">Alkalispirochaeta americana</name>
    <dbReference type="NCBI Taxonomy" id="159291"/>
    <lineage>
        <taxon>Bacteria</taxon>
        <taxon>Pseudomonadati</taxon>
        <taxon>Spirochaetota</taxon>
        <taxon>Spirochaetia</taxon>
        <taxon>Spirochaetales</taxon>
        <taxon>Spirochaetaceae</taxon>
        <taxon>Alkalispirochaeta</taxon>
    </lineage>
</organism>
<evidence type="ECO:0000256" key="1">
    <source>
        <dbReference type="ARBA" id="ARBA00004496"/>
    </source>
</evidence>
<evidence type="ECO:0000313" key="19">
    <source>
        <dbReference type="Proteomes" id="UP000186400"/>
    </source>
</evidence>
<keyword evidence="8 14" id="KW-0067">ATP-binding</keyword>
<evidence type="ECO:0000256" key="7">
    <source>
        <dbReference type="ARBA" id="ARBA00022741"/>
    </source>
</evidence>
<dbReference type="Pfam" id="PF02875">
    <property type="entry name" value="Mur_ligase_C"/>
    <property type="match status" value="1"/>
</dbReference>
<dbReference type="InterPro" id="IPR004101">
    <property type="entry name" value="Mur_ligase_C"/>
</dbReference>
<keyword evidence="5 14" id="KW-0436">Ligase</keyword>
<evidence type="ECO:0000256" key="9">
    <source>
        <dbReference type="ARBA" id="ARBA00022960"/>
    </source>
</evidence>
<dbReference type="GO" id="GO:0071555">
    <property type="term" value="P:cell wall organization"/>
    <property type="evidence" value="ECO:0007669"/>
    <property type="project" value="UniProtKB-KW"/>
</dbReference>
<dbReference type="PANTHER" id="PTHR43445">
    <property type="entry name" value="UDP-N-ACETYLMURAMATE--L-ALANINE LIGASE-RELATED"/>
    <property type="match status" value="1"/>
</dbReference>
<keyword evidence="10 14" id="KW-0573">Peptidoglycan synthesis</keyword>
<dbReference type="EC" id="6.3.2.8" evidence="3 14"/>
<dbReference type="InterPro" id="IPR050061">
    <property type="entry name" value="MurCDEF_pg_biosynth"/>
</dbReference>
<evidence type="ECO:0000256" key="5">
    <source>
        <dbReference type="ARBA" id="ARBA00022598"/>
    </source>
</evidence>
<comment type="catalytic activity">
    <reaction evidence="13 14">
        <text>UDP-N-acetyl-alpha-D-muramate + L-alanine + ATP = UDP-N-acetyl-alpha-D-muramoyl-L-alanine + ADP + phosphate + H(+)</text>
        <dbReference type="Rhea" id="RHEA:23372"/>
        <dbReference type="ChEBI" id="CHEBI:15378"/>
        <dbReference type="ChEBI" id="CHEBI:30616"/>
        <dbReference type="ChEBI" id="CHEBI:43474"/>
        <dbReference type="ChEBI" id="CHEBI:57972"/>
        <dbReference type="ChEBI" id="CHEBI:70757"/>
        <dbReference type="ChEBI" id="CHEBI:83898"/>
        <dbReference type="ChEBI" id="CHEBI:456216"/>
        <dbReference type="EC" id="6.3.2.8"/>
    </reaction>
</comment>
<dbReference type="SUPFAM" id="SSF53623">
    <property type="entry name" value="MurD-like peptide ligases, catalytic domain"/>
    <property type="match status" value="1"/>
</dbReference>
<dbReference type="Gene3D" id="3.40.50.720">
    <property type="entry name" value="NAD(P)-binding Rossmann-like Domain"/>
    <property type="match status" value="1"/>
</dbReference>
<dbReference type="GO" id="GO:0005524">
    <property type="term" value="F:ATP binding"/>
    <property type="evidence" value="ECO:0007669"/>
    <property type="project" value="UniProtKB-UniRule"/>
</dbReference>
<dbReference type="HAMAP" id="MF_00046">
    <property type="entry name" value="MurC"/>
    <property type="match status" value="1"/>
</dbReference>
<proteinExistence type="inferred from homology"/>
<feature type="domain" description="Mur ligase C-terminal" evidence="16">
    <location>
        <begin position="363"/>
        <end position="494"/>
    </location>
</feature>
<dbReference type="Pfam" id="PF08245">
    <property type="entry name" value="Mur_ligase_M"/>
    <property type="match status" value="1"/>
</dbReference>
<comment type="pathway">
    <text evidence="2 14">Cell wall biogenesis; peptidoglycan biosynthesis.</text>
</comment>
<evidence type="ECO:0000256" key="12">
    <source>
        <dbReference type="ARBA" id="ARBA00023316"/>
    </source>
</evidence>
<comment type="function">
    <text evidence="14">Cell wall formation.</text>
</comment>
<dbReference type="InterPro" id="IPR013221">
    <property type="entry name" value="Mur_ligase_cen"/>
</dbReference>
<feature type="domain" description="Mur ligase N-terminal catalytic" evidence="15">
    <location>
        <begin position="15"/>
        <end position="112"/>
    </location>
</feature>
<dbReference type="STRING" id="159291.SAMN05920897_11371"/>
<accession>A0A1N6UYL7</accession>
<dbReference type="InterPro" id="IPR000713">
    <property type="entry name" value="Mur_ligase_N"/>
</dbReference>
<evidence type="ECO:0000256" key="6">
    <source>
        <dbReference type="ARBA" id="ARBA00022618"/>
    </source>
</evidence>
<dbReference type="InterPro" id="IPR005758">
    <property type="entry name" value="UDP-N-AcMur_Ala_ligase_MurC"/>
</dbReference>
<keyword evidence="4 14" id="KW-0963">Cytoplasm</keyword>
<keyword evidence="7 14" id="KW-0547">Nucleotide-binding</keyword>
<evidence type="ECO:0000256" key="14">
    <source>
        <dbReference type="HAMAP-Rule" id="MF_00046"/>
    </source>
</evidence>
<dbReference type="PANTHER" id="PTHR43445:SF3">
    <property type="entry name" value="UDP-N-ACETYLMURAMATE--L-ALANINE LIGASE"/>
    <property type="match status" value="1"/>
</dbReference>
<dbReference type="AlphaFoldDB" id="A0A1N6UYL7"/>
<keyword evidence="9 14" id="KW-0133">Cell shape</keyword>
<gene>
    <name evidence="14" type="primary">murC</name>
    <name evidence="18" type="ORF">SAMN05920897_11371</name>
</gene>
<evidence type="ECO:0000256" key="8">
    <source>
        <dbReference type="ARBA" id="ARBA00022840"/>
    </source>
</evidence>
<dbReference type="OrthoDB" id="9804126at2"/>
<dbReference type="NCBIfam" id="TIGR01082">
    <property type="entry name" value="murC"/>
    <property type="match status" value="1"/>
</dbReference>
<protein>
    <recommendedName>
        <fullName evidence="3 14">UDP-N-acetylmuramate--L-alanine ligase</fullName>
        <ecNumber evidence="3 14">6.3.2.8</ecNumber>
    </recommendedName>
    <alternativeName>
        <fullName evidence="14">UDP-N-acetylmuramoyl-L-alanine synthetase</fullName>
    </alternativeName>
</protein>
<dbReference type="InterPro" id="IPR036565">
    <property type="entry name" value="Mur-like_cat_sf"/>
</dbReference>
<dbReference type="SUPFAM" id="SSF51984">
    <property type="entry name" value="MurCD N-terminal domain"/>
    <property type="match status" value="1"/>
</dbReference>
<feature type="domain" description="Mur ligase central" evidence="17">
    <location>
        <begin position="119"/>
        <end position="329"/>
    </location>
</feature>
<evidence type="ECO:0000256" key="4">
    <source>
        <dbReference type="ARBA" id="ARBA00022490"/>
    </source>
</evidence>
<reference evidence="18 19" key="1">
    <citation type="submission" date="2017-01" db="EMBL/GenBank/DDBJ databases">
        <authorList>
            <person name="Mah S.A."/>
            <person name="Swanson W.J."/>
            <person name="Moy G.W."/>
            <person name="Vacquier V.D."/>
        </authorList>
    </citation>
    <scope>NUCLEOTIDE SEQUENCE [LARGE SCALE GENOMIC DNA]</scope>
    <source>
        <strain evidence="18 19">ASpG1</strain>
    </source>
</reference>
<dbReference type="RefSeq" id="WP_076489277.1">
    <property type="nucleotide sequence ID" value="NZ_FTMS01000013.1"/>
</dbReference>
<dbReference type="GO" id="GO:0008360">
    <property type="term" value="P:regulation of cell shape"/>
    <property type="evidence" value="ECO:0007669"/>
    <property type="project" value="UniProtKB-KW"/>
</dbReference>
<evidence type="ECO:0000313" key="18">
    <source>
        <dbReference type="EMBL" id="SIQ70705.1"/>
    </source>
</evidence>
<dbReference type="GO" id="GO:0051301">
    <property type="term" value="P:cell division"/>
    <property type="evidence" value="ECO:0007669"/>
    <property type="project" value="UniProtKB-KW"/>
</dbReference>
<dbReference type="Pfam" id="PF01225">
    <property type="entry name" value="Mur_ligase"/>
    <property type="match status" value="1"/>
</dbReference>
<comment type="similarity">
    <text evidence="14">Belongs to the MurCDEF family.</text>
</comment>
<evidence type="ECO:0000259" key="15">
    <source>
        <dbReference type="Pfam" id="PF01225"/>
    </source>
</evidence>
<dbReference type="Gene3D" id="3.40.1190.10">
    <property type="entry name" value="Mur-like, catalytic domain"/>
    <property type="match status" value="1"/>
</dbReference>
<sequence length="518" mass="56220">MMHSDPISVAEARVVHLTGIKGTGVAALAEVLVSGGASVSGSDGPDTFYTDELLKKIGVTPRVGFSPDHVPPDAEVLVYSAAYGPENPERQEARRRGISQFSYAEALGALSQGRLSLGVGGVHGKTSTTAMLGAMVARTDLPATVVVGSAVPSFGGSATLLQGRDLLIAETCEYRRHFLSFAPDVAIVTSVEADHQDYFPLLEDMIEAFVEYTLRISSGGTLVYCADDAGACEVARRASIQRGDLTLLPYGFSAEGAWRCTVQNQGQGVQRFILGDGEPEKSSPGGQLDDAHDARNQESDLLRLFRNQPWELPLPGVHMVANATGAICALRELLRLRQVSSGDLARMIPSWRAGLADFRGTRRRSEVVARLGGVTIIDDYAHHPTAIEATLEGLRAFYPLSRLVVVFMSHTYSRTAALLDRFARAFSGAHQVILNDIYASAREENETGITGERLFQEVSRCHPQVIYEPDFEKVARYLLKTLCPGDVLVTMGAGDNFRIGRRVEELLRERGDSETERP</sequence>
<keyword evidence="19" id="KW-1185">Reference proteome</keyword>
<feature type="binding site" evidence="14">
    <location>
        <begin position="121"/>
        <end position="127"/>
    </location>
    <ligand>
        <name>ATP</name>
        <dbReference type="ChEBI" id="CHEBI:30616"/>
    </ligand>
</feature>
<dbReference type="GO" id="GO:0008763">
    <property type="term" value="F:UDP-N-acetylmuramate-L-alanine ligase activity"/>
    <property type="evidence" value="ECO:0007669"/>
    <property type="project" value="UniProtKB-UniRule"/>
</dbReference>
<comment type="subcellular location">
    <subcellularLocation>
        <location evidence="1 14">Cytoplasm</location>
    </subcellularLocation>
</comment>
<dbReference type="EMBL" id="FTMS01000013">
    <property type="protein sequence ID" value="SIQ70705.1"/>
    <property type="molecule type" value="Genomic_DNA"/>
</dbReference>
<keyword evidence="11 14" id="KW-0131">Cell cycle</keyword>
<name>A0A1N6UYL7_9SPIO</name>